<dbReference type="InterPro" id="IPR011712">
    <property type="entry name" value="Sig_transdc_His_kin_sub3_dim/P"/>
</dbReference>
<evidence type="ECO:0000256" key="1">
    <source>
        <dbReference type="ARBA" id="ARBA00000085"/>
    </source>
</evidence>
<protein>
    <recommendedName>
        <fullName evidence="2">histidine kinase</fullName>
        <ecNumber evidence="2">2.7.13.3</ecNumber>
    </recommendedName>
</protein>
<feature type="transmembrane region" description="Helical" evidence="10">
    <location>
        <begin position="150"/>
        <end position="168"/>
    </location>
</feature>
<keyword evidence="6 12" id="KW-0418">Kinase</keyword>
<keyword evidence="10" id="KW-1133">Transmembrane helix</keyword>
<dbReference type="Proteomes" id="UP001282288">
    <property type="component" value="Unassembled WGS sequence"/>
</dbReference>
<comment type="catalytic activity">
    <reaction evidence="1">
        <text>ATP + protein L-histidine = ADP + protein N-phospho-L-histidine.</text>
        <dbReference type="EC" id="2.7.13.3"/>
    </reaction>
</comment>
<evidence type="ECO:0000256" key="2">
    <source>
        <dbReference type="ARBA" id="ARBA00012438"/>
    </source>
</evidence>
<dbReference type="AlphaFoldDB" id="A0AAP6EJN5"/>
<evidence type="ECO:0000256" key="8">
    <source>
        <dbReference type="ARBA" id="ARBA00023012"/>
    </source>
</evidence>
<keyword evidence="5" id="KW-0547">Nucleotide-binding</keyword>
<dbReference type="GO" id="GO:0005524">
    <property type="term" value="F:ATP binding"/>
    <property type="evidence" value="ECO:0007669"/>
    <property type="project" value="UniProtKB-KW"/>
</dbReference>
<feature type="region of interest" description="Disordered" evidence="9">
    <location>
        <begin position="1"/>
        <end position="23"/>
    </location>
</feature>
<gene>
    <name evidence="12" type="ORF">PV399_36540</name>
    <name evidence="13" type="ORF">PV666_37740</name>
</gene>
<dbReference type="Pfam" id="PF07730">
    <property type="entry name" value="HisKA_3"/>
    <property type="match status" value="1"/>
</dbReference>
<dbReference type="SUPFAM" id="SSF55874">
    <property type="entry name" value="ATPase domain of HSP90 chaperone/DNA topoisomerase II/histidine kinase"/>
    <property type="match status" value="1"/>
</dbReference>
<dbReference type="Proteomes" id="UP001272987">
    <property type="component" value="Unassembled WGS sequence"/>
</dbReference>
<feature type="domain" description="Signal transduction histidine kinase subgroup 3 dimerisation and phosphoacceptor" evidence="11">
    <location>
        <begin position="201"/>
        <end position="269"/>
    </location>
</feature>
<evidence type="ECO:0000313" key="15">
    <source>
        <dbReference type="Proteomes" id="UP001282288"/>
    </source>
</evidence>
<keyword evidence="7" id="KW-0067">ATP-binding</keyword>
<dbReference type="GO" id="GO:0046983">
    <property type="term" value="F:protein dimerization activity"/>
    <property type="evidence" value="ECO:0007669"/>
    <property type="project" value="InterPro"/>
</dbReference>
<evidence type="ECO:0000256" key="9">
    <source>
        <dbReference type="SAM" id="MobiDB-lite"/>
    </source>
</evidence>
<dbReference type="EMBL" id="JARAWP010000028">
    <property type="protein sequence ID" value="MDX3023576.1"/>
    <property type="molecule type" value="Genomic_DNA"/>
</dbReference>
<evidence type="ECO:0000313" key="13">
    <source>
        <dbReference type="EMBL" id="MDX3023576.1"/>
    </source>
</evidence>
<dbReference type="EC" id="2.7.13.3" evidence="2"/>
<accession>A0AAP6EJN5</accession>
<keyword evidence="3" id="KW-0597">Phosphoprotein</keyword>
<dbReference type="InterPro" id="IPR036890">
    <property type="entry name" value="HATPase_C_sf"/>
</dbReference>
<organism evidence="12 15">
    <name type="scientific">Streptomyces acidiscabies</name>
    <dbReference type="NCBI Taxonomy" id="42234"/>
    <lineage>
        <taxon>Bacteria</taxon>
        <taxon>Bacillati</taxon>
        <taxon>Actinomycetota</taxon>
        <taxon>Actinomycetes</taxon>
        <taxon>Kitasatosporales</taxon>
        <taxon>Streptomycetaceae</taxon>
        <taxon>Streptomyces</taxon>
    </lineage>
</organism>
<dbReference type="InterPro" id="IPR050482">
    <property type="entry name" value="Sensor_HK_TwoCompSys"/>
</dbReference>
<evidence type="ECO:0000256" key="7">
    <source>
        <dbReference type="ARBA" id="ARBA00022840"/>
    </source>
</evidence>
<evidence type="ECO:0000256" key="3">
    <source>
        <dbReference type="ARBA" id="ARBA00022553"/>
    </source>
</evidence>
<evidence type="ECO:0000256" key="4">
    <source>
        <dbReference type="ARBA" id="ARBA00022679"/>
    </source>
</evidence>
<dbReference type="GO" id="GO:0016020">
    <property type="term" value="C:membrane"/>
    <property type="evidence" value="ECO:0007669"/>
    <property type="project" value="InterPro"/>
</dbReference>
<keyword evidence="10" id="KW-0812">Transmembrane</keyword>
<sequence>MSYGLAVPPAASPAQVPSRPVPGRDPRVQWALTVAVVVGGALTIRPMGVSGQGLLVAALFVLNSAALLARGLPQDKVPPRAAVVWLSLGVLAAAALIGASRSGTGYLFAFFLSGHIGYRLPARQAAVLALACGLLCGGVLYFEIGPGHHLLPWAVGLTTGAPVLIGMLNRVQHRAVAAALSAAESAERAARAEARTAVLTERGRIARDVHDVLAHTLAGINMQLELADALLDTGDLEKVRAANDKAHSLVKESLKQAQWTVHALREDALPLVETLTAMIESSGHRDALTVHGAPVEVPARVTQNLLRIAQESLTNAARHAPGGAVRVELAFAASATALTVRNRPATRTVDAGAGSGMGLIGMRERVALLGGTLTAGPVTEGPERGGWQVKAEIPR</sequence>
<evidence type="ECO:0000256" key="5">
    <source>
        <dbReference type="ARBA" id="ARBA00022741"/>
    </source>
</evidence>
<proteinExistence type="predicted"/>
<dbReference type="PANTHER" id="PTHR24421:SF10">
    <property type="entry name" value="NITRATE_NITRITE SENSOR PROTEIN NARQ"/>
    <property type="match status" value="1"/>
</dbReference>
<name>A0AAP6EJN5_9ACTN</name>
<evidence type="ECO:0000259" key="11">
    <source>
        <dbReference type="Pfam" id="PF07730"/>
    </source>
</evidence>
<reference evidence="12 14" key="1">
    <citation type="journal article" date="2023" name="Microb. Genom.">
        <title>Mesoterricola silvestris gen. nov., sp. nov., Mesoterricola sediminis sp. nov., Geothrix oryzae sp. nov., Geothrix edaphica sp. nov., Geothrix rubra sp. nov., and Geothrix limicola sp. nov., six novel members of Acidobacteriota isolated from soils.</title>
        <authorList>
            <person name="Weisberg A.J."/>
            <person name="Pearce E."/>
            <person name="Kramer C.G."/>
            <person name="Chang J.H."/>
            <person name="Clarke C.R."/>
        </authorList>
    </citation>
    <scope>NUCLEOTIDE SEQUENCE</scope>
    <source>
        <strain evidence="13 14">NB05-1H</strain>
        <strain evidence="12">NRRL_B-16521</strain>
    </source>
</reference>
<feature type="transmembrane region" description="Helical" evidence="10">
    <location>
        <begin position="84"/>
        <end position="113"/>
    </location>
</feature>
<dbReference type="Gene3D" id="3.30.565.10">
    <property type="entry name" value="Histidine kinase-like ATPase, C-terminal domain"/>
    <property type="match status" value="1"/>
</dbReference>
<dbReference type="EMBL" id="JARAWC010000038">
    <property type="protein sequence ID" value="MDX2965194.1"/>
    <property type="molecule type" value="Genomic_DNA"/>
</dbReference>
<dbReference type="PANTHER" id="PTHR24421">
    <property type="entry name" value="NITRATE/NITRITE SENSOR PROTEIN NARX-RELATED"/>
    <property type="match status" value="1"/>
</dbReference>
<keyword evidence="10" id="KW-0472">Membrane</keyword>
<comment type="caution">
    <text evidence="12">The sequence shown here is derived from an EMBL/GenBank/DDBJ whole genome shotgun (WGS) entry which is preliminary data.</text>
</comment>
<dbReference type="Gene3D" id="1.20.5.1930">
    <property type="match status" value="1"/>
</dbReference>
<evidence type="ECO:0000256" key="10">
    <source>
        <dbReference type="SAM" id="Phobius"/>
    </source>
</evidence>
<evidence type="ECO:0000313" key="14">
    <source>
        <dbReference type="Proteomes" id="UP001272987"/>
    </source>
</evidence>
<evidence type="ECO:0000256" key="6">
    <source>
        <dbReference type="ARBA" id="ARBA00022777"/>
    </source>
</evidence>
<keyword evidence="4" id="KW-0808">Transferase</keyword>
<keyword evidence="8" id="KW-0902">Two-component regulatory system</keyword>
<dbReference type="CDD" id="cd16917">
    <property type="entry name" value="HATPase_UhpB-NarQ-NarX-like"/>
    <property type="match status" value="1"/>
</dbReference>
<keyword evidence="14" id="KW-1185">Reference proteome</keyword>
<dbReference type="GO" id="GO:0000155">
    <property type="term" value="F:phosphorelay sensor kinase activity"/>
    <property type="evidence" value="ECO:0007669"/>
    <property type="project" value="InterPro"/>
</dbReference>
<feature type="transmembrane region" description="Helical" evidence="10">
    <location>
        <begin position="125"/>
        <end position="144"/>
    </location>
</feature>
<evidence type="ECO:0000313" key="12">
    <source>
        <dbReference type="EMBL" id="MDX2965194.1"/>
    </source>
</evidence>
<feature type="compositionally biased region" description="Low complexity" evidence="9">
    <location>
        <begin position="1"/>
        <end position="18"/>
    </location>
</feature>
<feature type="transmembrane region" description="Helical" evidence="10">
    <location>
        <begin position="54"/>
        <end position="72"/>
    </location>
</feature>